<keyword evidence="2" id="KW-1185">Reference proteome</keyword>
<reference evidence="2" key="1">
    <citation type="journal article" date="2019" name="Int. J. Syst. Evol. Microbiol.">
        <title>The Global Catalogue of Microorganisms (GCM) 10K type strain sequencing project: providing services to taxonomists for standard genome sequencing and annotation.</title>
        <authorList>
            <consortium name="The Broad Institute Genomics Platform"/>
            <consortium name="The Broad Institute Genome Sequencing Center for Infectious Disease"/>
            <person name="Wu L."/>
            <person name="Ma J."/>
        </authorList>
    </citation>
    <scope>NUCLEOTIDE SEQUENCE [LARGE SCALE GENOMIC DNA]</scope>
    <source>
        <strain evidence="2">JCM 17525</strain>
    </source>
</reference>
<dbReference type="EMBL" id="BAABBI010000003">
    <property type="protein sequence ID" value="GAA3788953.1"/>
    <property type="molecule type" value="Genomic_DNA"/>
</dbReference>
<dbReference type="Proteomes" id="UP001501456">
    <property type="component" value="Unassembled WGS sequence"/>
</dbReference>
<comment type="caution">
    <text evidence="1">The sequence shown here is derived from an EMBL/GenBank/DDBJ whole genome shotgun (WGS) entry which is preliminary data.</text>
</comment>
<protein>
    <submittedName>
        <fullName evidence="1">Uncharacterized protein</fullName>
    </submittedName>
</protein>
<evidence type="ECO:0000313" key="1">
    <source>
        <dbReference type="EMBL" id="GAA3788953.1"/>
    </source>
</evidence>
<organism evidence="1 2">
    <name type="scientific">Corallibacter vietnamensis</name>
    <dbReference type="NCBI Taxonomy" id="904130"/>
    <lineage>
        <taxon>Bacteria</taxon>
        <taxon>Pseudomonadati</taxon>
        <taxon>Bacteroidota</taxon>
        <taxon>Flavobacteriia</taxon>
        <taxon>Flavobacteriales</taxon>
        <taxon>Flavobacteriaceae</taxon>
        <taxon>Corallibacter</taxon>
    </lineage>
</organism>
<proteinExistence type="predicted"/>
<name>A0ABP7HH85_9FLAO</name>
<accession>A0ABP7HH85</accession>
<gene>
    <name evidence="1" type="ORF">GCM10022271_21850</name>
</gene>
<sequence length="47" mass="5587">MLNMYYVMHSTVTNIKIGRLLGITSIIKNQNYENFKQQSIIKYFTNN</sequence>
<evidence type="ECO:0000313" key="2">
    <source>
        <dbReference type="Proteomes" id="UP001501456"/>
    </source>
</evidence>